<proteinExistence type="predicted"/>
<dbReference type="CDD" id="cd03139">
    <property type="entry name" value="GATase1_PfpI_2"/>
    <property type="match status" value="1"/>
</dbReference>
<protein>
    <submittedName>
        <fullName evidence="2">Thiamine biosynthesis protein ThiJ</fullName>
    </submittedName>
</protein>
<organism evidence="2 3">
    <name type="scientific">Methanobacterium bryantii</name>
    <dbReference type="NCBI Taxonomy" id="2161"/>
    <lineage>
        <taxon>Archaea</taxon>
        <taxon>Methanobacteriati</taxon>
        <taxon>Methanobacteriota</taxon>
        <taxon>Methanomada group</taxon>
        <taxon>Methanobacteria</taxon>
        <taxon>Methanobacteriales</taxon>
        <taxon>Methanobacteriaceae</taxon>
        <taxon>Methanobacterium</taxon>
    </lineage>
</organism>
<reference evidence="2 3" key="1">
    <citation type="journal article" date="2017" name="BMC Genomics">
        <title>Genomic analysis of methanogenic archaea reveals a shift towards energy conservation.</title>
        <authorList>
            <person name="Gilmore S.P."/>
            <person name="Henske J.K."/>
            <person name="Sexton J.A."/>
            <person name="Solomon K.V."/>
            <person name="Seppala S."/>
            <person name="Yoo J.I."/>
            <person name="Huyett L.M."/>
            <person name="Pressman A."/>
            <person name="Cogan J.Z."/>
            <person name="Kivenson V."/>
            <person name="Peng X."/>
            <person name="Tan Y."/>
            <person name="Valentine D.L."/>
            <person name="O'Malley M.A."/>
        </authorList>
    </citation>
    <scope>NUCLEOTIDE SEQUENCE [LARGE SCALE GENOMIC DNA]</scope>
    <source>
        <strain evidence="2 3">M.o.H.</strain>
    </source>
</reference>
<dbReference type="AlphaFoldDB" id="A0A2A2HA86"/>
<gene>
    <name evidence="2" type="ORF">ASJ80_15320</name>
</gene>
<dbReference type="SUPFAM" id="SSF52317">
    <property type="entry name" value="Class I glutamine amidotransferase-like"/>
    <property type="match status" value="1"/>
</dbReference>
<dbReference type="Gene3D" id="3.40.50.880">
    <property type="match status" value="1"/>
</dbReference>
<name>A0A2A2HA86_METBR</name>
<dbReference type="PANTHER" id="PTHR43130">
    <property type="entry name" value="ARAC-FAMILY TRANSCRIPTIONAL REGULATOR"/>
    <property type="match status" value="1"/>
</dbReference>
<dbReference type="InterPro" id="IPR029062">
    <property type="entry name" value="Class_I_gatase-like"/>
</dbReference>
<comment type="caution">
    <text evidence="2">The sequence shown here is derived from an EMBL/GenBank/DDBJ whole genome shotgun (WGS) entry which is preliminary data.</text>
</comment>
<keyword evidence="3" id="KW-1185">Reference proteome</keyword>
<dbReference type="RefSeq" id="WP_069584550.1">
    <property type="nucleotide sequence ID" value="NZ_LMVM01000001.1"/>
</dbReference>
<dbReference type="InterPro" id="IPR002818">
    <property type="entry name" value="DJ-1/PfpI"/>
</dbReference>
<dbReference type="EMBL" id="LMVM01000001">
    <property type="protein sequence ID" value="PAV06200.1"/>
    <property type="molecule type" value="Genomic_DNA"/>
</dbReference>
<feature type="domain" description="DJ-1/PfpI" evidence="1">
    <location>
        <begin position="1"/>
        <end position="165"/>
    </location>
</feature>
<evidence type="ECO:0000313" key="3">
    <source>
        <dbReference type="Proteomes" id="UP000217784"/>
    </source>
</evidence>
<dbReference type="GO" id="GO:0006355">
    <property type="term" value="P:regulation of DNA-templated transcription"/>
    <property type="evidence" value="ECO:0007669"/>
    <property type="project" value="TreeGrafter"/>
</dbReference>
<accession>A0A2A2HA86</accession>
<sequence length="189" mass="21106">MRIAFIIYDKMTTLDFIGAYDPLTRLKTMGFINDLEYDVCSNKNKVTAAEGLEITADKILNNLGEYDFIVVPGGEGVKYIAQDKEFIEWIKTAQDKSTVTSVCGGSIILGVAGLIKDKKATTHPMLIENLKKFTSNATDKRIIEDGNIITARGVTSSIDLGLFLCEKIAGKEIREKIQKQMDYLNYNYD</sequence>
<dbReference type="InterPro" id="IPR052158">
    <property type="entry name" value="INH-QAR"/>
</dbReference>
<dbReference type="Pfam" id="PF01965">
    <property type="entry name" value="DJ-1_PfpI"/>
    <property type="match status" value="1"/>
</dbReference>
<dbReference type="PANTHER" id="PTHR43130:SF2">
    <property type="entry name" value="DJ-1_PFPI DOMAIN-CONTAINING PROTEIN"/>
    <property type="match status" value="1"/>
</dbReference>
<evidence type="ECO:0000313" key="2">
    <source>
        <dbReference type="EMBL" id="PAV06200.1"/>
    </source>
</evidence>
<dbReference type="Proteomes" id="UP000217784">
    <property type="component" value="Unassembled WGS sequence"/>
</dbReference>
<evidence type="ECO:0000259" key="1">
    <source>
        <dbReference type="Pfam" id="PF01965"/>
    </source>
</evidence>